<dbReference type="EMBL" id="JACHXS010000001">
    <property type="protein sequence ID" value="MBB3219830.1"/>
    <property type="molecule type" value="Genomic_DNA"/>
</dbReference>
<dbReference type="Proteomes" id="UP000584325">
    <property type="component" value="Unassembled WGS sequence"/>
</dbReference>
<protein>
    <submittedName>
        <fullName evidence="1 2">Baseplate assembly protein</fullName>
    </submittedName>
</protein>
<reference evidence="2 3" key="1">
    <citation type="submission" date="2019-05" db="EMBL/GenBank/DDBJ databases">
        <title>Draft Genome Sequences of Six Type Strains of the Genus Massilia.</title>
        <authorList>
            <person name="Miess H."/>
            <person name="Frediansyhah A."/>
            <person name="Gross H."/>
        </authorList>
    </citation>
    <scope>NUCLEOTIDE SEQUENCE [LARGE SCALE GENOMIC DNA]</scope>
    <source>
        <strain evidence="2 3">DSMZ 26121</strain>
    </source>
</reference>
<dbReference type="OrthoDB" id="9796131at2"/>
<evidence type="ECO:0000313" key="3">
    <source>
        <dbReference type="Proteomes" id="UP000298763"/>
    </source>
</evidence>
<dbReference type="RefSeq" id="WP_137312747.1">
    <property type="nucleotide sequence ID" value="NZ_CP040017.1"/>
</dbReference>
<dbReference type="EMBL" id="CP040017">
    <property type="protein sequence ID" value="QCP09861.1"/>
    <property type="molecule type" value="Genomic_DNA"/>
</dbReference>
<keyword evidence="3" id="KW-1185">Reference proteome</keyword>
<dbReference type="InterPro" id="IPR011749">
    <property type="entry name" value="CHP02243"/>
</dbReference>
<dbReference type="NCBIfam" id="TIGR02243">
    <property type="entry name" value="putative baseplate assembly protein"/>
    <property type="match status" value="1"/>
</dbReference>
<reference evidence="1 4" key="2">
    <citation type="submission" date="2020-08" db="EMBL/GenBank/DDBJ databases">
        <title>Genomic Encyclopedia of Type Strains, Phase III (KMG-III): the genomes of soil and plant-associated and newly described type strains.</title>
        <authorList>
            <person name="Whitman W."/>
        </authorList>
    </citation>
    <scope>NUCLEOTIDE SEQUENCE [LARGE SCALE GENOMIC DNA]</scope>
    <source>
        <strain evidence="1 4">CECT 7753</strain>
    </source>
</reference>
<proteinExistence type="predicted"/>
<accession>A0A4V1ED51</accession>
<name>A0A4V1ED51_9BURK</name>
<organism evidence="1 4">
    <name type="scientific">Pseudoduganella umbonata</name>
    <dbReference type="NCBI Taxonomy" id="864828"/>
    <lineage>
        <taxon>Bacteria</taxon>
        <taxon>Pseudomonadati</taxon>
        <taxon>Pseudomonadota</taxon>
        <taxon>Betaproteobacteria</taxon>
        <taxon>Burkholderiales</taxon>
        <taxon>Oxalobacteraceae</taxon>
        <taxon>Telluria group</taxon>
        <taxon>Pseudoduganella</taxon>
    </lineage>
</organism>
<evidence type="ECO:0000313" key="1">
    <source>
        <dbReference type="EMBL" id="MBB3219830.1"/>
    </source>
</evidence>
<gene>
    <name evidence="2" type="ORF">FCL38_05060</name>
    <name evidence="1" type="ORF">FHS02_000617</name>
</gene>
<evidence type="ECO:0000313" key="2">
    <source>
        <dbReference type="EMBL" id="QCP09861.1"/>
    </source>
</evidence>
<evidence type="ECO:0000313" key="4">
    <source>
        <dbReference type="Proteomes" id="UP000584325"/>
    </source>
</evidence>
<dbReference type="AlphaFoldDB" id="A0A4V1ED51"/>
<dbReference type="Proteomes" id="UP000298763">
    <property type="component" value="Chromosome"/>
</dbReference>
<sequence>MPLRDHLPQIDDRRYDDIVTEIRTRIARYAPEWRPGEAAWTDVNENDPGVTLAQVFAWQADMLLYRLNRVPELSYIKFLELIGIELTPAQPAQAEVTFPVAATHTAAIVRVPARSQLTADPQDGAAPVVFETVRGLVAFRAALKSVMVFDGSQYVPRFADNQAADRGFEPFGPRPDRESALLLGFDDSAALPAEILDLAVVVMPGTQAAARQYVPCGGNPLAFAPATVVWEYQTPSGWTRLNVLKDDTLAFSRSGHVSVRLPATGIVAKTKLQPADPLPFYWLRARLLASQYERAPRLLAVRTNTVAVEAAETLTDEVLGGSDGSRNQVFQLSGKPVVQGTLQLDIEESDRGFERWTEVGDFFGSGPADRHYVLNRSTGEIFTGDGVNGAIPVAYVNNPNGNVIARLYRVGGGKRGNVAAGAISTMAYRVEGIDENGVGNLQAAFAGSEEETLDEARKRAPRSLKSRERAVTAEDFETLAQAAGNVRRAKALPLFHPDFPGERIPGVVSVVVVPDADGPRPMPSEGTLKSVCAYLDERRLLTTELYVVKPGYQEIAVRGEVVATNDADLAEVADAIDAQLTVYFHPLRGGEDGQGWPFGGRIHYSRVYQRVFGVPGVASIARLVVVLDGIEQPECTDVPIAAHGLLYSGQHQVSVNYGFDGDAP</sequence>